<dbReference type="PANTHER" id="PTHR30217">
    <property type="entry name" value="PEPTIDASE U32 FAMILY"/>
    <property type="match status" value="1"/>
</dbReference>
<dbReference type="Proteomes" id="UP000484547">
    <property type="component" value="Unassembled WGS sequence"/>
</dbReference>
<protein>
    <submittedName>
        <fullName evidence="2">U32 family peptidase</fullName>
    </submittedName>
</protein>
<dbReference type="InterPro" id="IPR051454">
    <property type="entry name" value="RNA/ubiquinone_mod_enzymes"/>
</dbReference>
<feature type="domain" description="Peptidase U32 collagenase" evidence="1">
    <location>
        <begin position="394"/>
        <end position="513"/>
    </location>
</feature>
<accession>A0A7X2XH30</accession>
<dbReference type="EMBL" id="WNBM01000003">
    <property type="protein sequence ID" value="MTT75938.1"/>
    <property type="molecule type" value="Genomic_DNA"/>
</dbReference>
<reference evidence="4 5" key="1">
    <citation type="journal article" date="2019" name="Nat. Med.">
        <title>A library of human gut bacterial isolates paired with longitudinal multiomics data enables mechanistic microbiome research.</title>
        <authorList>
            <person name="Poyet M."/>
            <person name="Groussin M."/>
            <person name="Gibbons S.M."/>
            <person name="Avila-Pacheco J."/>
            <person name="Jiang X."/>
            <person name="Kearney S.M."/>
            <person name="Perrotta A.R."/>
            <person name="Berdy B."/>
            <person name="Zhao S."/>
            <person name="Lieberman T.D."/>
            <person name="Swanson P.K."/>
            <person name="Smith M."/>
            <person name="Roesemann S."/>
            <person name="Alexander J.E."/>
            <person name="Rich S.A."/>
            <person name="Livny J."/>
            <person name="Vlamakis H."/>
            <person name="Clish C."/>
            <person name="Bullock K."/>
            <person name="Deik A."/>
            <person name="Scott J."/>
            <person name="Pierce K.A."/>
            <person name="Xavier R.J."/>
            <person name="Alm E.J."/>
        </authorList>
    </citation>
    <scope>NUCLEOTIDE SEQUENCE [LARGE SCALE GENOMIC DNA]</scope>
    <source>
        <strain evidence="2 5">BIOML-A13</strain>
        <strain evidence="3 4">BIOML-A3</strain>
    </source>
</reference>
<dbReference type="Pfam" id="PF01136">
    <property type="entry name" value="Peptidase_U32"/>
    <property type="match status" value="2"/>
</dbReference>
<dbReference type="EMBL" id="WNBW01000003">
    <property type="protein sequence ID" value="MTU04000.1"/>
    <property type="molecule type" value="Genomic_DNA"/>
</dbReference>
<comment type="caution">
    <text evidence="2">The sequence shown here is derived from an EMBL/GenBank/DDBJ whole genome shotgun (WGS) entry which is preliminary data.</text>
</comment>
<dbReference type="OrthoDB" id="9807498at2"/>
<dbReference type="AlphaFoldDB" id="A0A7X2XH30"/>
<gene>
    <name evidence="2" type="ORF">GMD11_06660</name>
    <name evidence="3" type="ORF">GMD18_06305</name>
</gene>
<proteinExistence type="predicted"/>
<dbReference type="Proteomes" id="UP000443070">
    <property type="component" value="Unassembled WGS sequence"/>
</dbReference>
<organism evidence="2 5">
    <name type="scientific">Phascolarctobacterium faecium</name>
    <dbReference type="NCBI Taxonomy" id="33025"/>
    <lineage>
        <taxon>Bacteria</taxon>
        <taxon>Bacillati</taxon>
        <taxon>Bacillota</taxon>
        <taxon>Negativicutes</taxon>
        <taxon>Acidaminococcales</taxon>
        <taxon>Acidaminococcaceae</taxon>
        <taxon>Phascolarctobacterium</taxon>
    </lineage>
</organism>
<evidence type="ECO:0000259" key="1">
    <source>
        <dbReference type="Pfam" id="PF12392"/>
    </source>
</evidence>
<evidence type="ECO:0000313" key="2">
    <source>
        <dbReference type="EMBL" id="MTT75938.1"/>
    </source>
</evidence>
<sequence>MKKQTIELLAPAGSWEALEAAVNAGADAVYMGGKAFGARQYASNFDREEMQKAVYFAHMHRVRLYITVNTLVDDSELGELADYLLFLSNVGIDGIIVQDLGVIRLARQIVPDLPLHASTQMTVTNSEGVKLAAEAGMERVVLARELSLEEINTICHGTDTEIEVFIHGALCVCYSGQCLMSSLIGGRSGNRGRCAQPCRLPYKLVNEAGEDLLSGKDAGQYLLSPKDLNTLDILPQLIEAGVTSYKIEGRMKRPEYVAVVVDAYRRAIDSYLGGDYQVPEEDFANIEQIFNRDFTTAYLLERPGREMMSDRRPNNRGVLVGRVVKLDKAANKATLKLDKELHLDDGLEFWVSVGGRVGTTVTSLLQNGQEVAVAAAGSQVTIDVPHGIKMNDRVFRTFDNRLMTYAAQFFGEKAKRRIPVSALVTARAGNPMTVLLTDDEGNTGYGETQFIVEAARKHALNEETVRKQVDRLGTTEYELSDLVLECDENVMVPMSEINEARRLAVEALDTARLEAFAPMRVQRHKVPRDLVPAEKISRSKHALLIVHADTVAKAQAALAGGADYIIFGGDIFSSRQLPRQSYAEVAGLAQNYGKKWAIATPRIVKEGQLPYFAELFAYWQQLKPDAVYISNNGLWQLAQQYSGLSLWADMSLNIYNDQNLEFWREQGAVGATLSAELTMAQVEHLAAVSPVPVECMVQGRIEMMVSEYCVGGSFLGDLHQGACKFNCREQLFLSDRKDAKFPIVTDQNCRMHILNAHDLSMLTNIKHMESIGVGRLRLDARNYTNEETASLVTLYKEVLQGDREVAENLPHTTRGHYFRGVL</sequence>
<keyword evidence="4" id="KW-1185">Reference proteome</keyword>
<dbReference type="InterPro" id="IPR020988">
    <property type="entry name" value="Pept_U32_collagenase"/>
</dbReference>
<dbReference type="PROSITE" id="PS01276">
    <property type="entry name" value="PEPTIDASE_U32"/>
    <property type="match status" value="1"/>
</dbReference>
<dbReference type="InterPro" id="IPR001539">
    <property type="entry name" value="Peptidase_U32"/>
</dbReference>
<name>A0A7X2XH30_9FIRM</name>
<evidence type="ECO:0000313" key="5">
    <source>
        <dbReference type="Proteomes" id="UP000484547"/>
    </source>
</evidence>
<dbReference type="PANTHER" id="PTHR30217:SF10">
    <property type="entry name" value="23S RRNA 5-HYDROXYCYTIDINE C2501 SYNTHASE"/>
    <property type="match status" value="1"/>
</dbReference>
<evidence type="ECO:0000313" key="3">
    <source>
        <dbReference type="EMBL" id="MTU04000.1"/>
    </source>
</evidence>
<evidence type="ECO:0000313" key="4">
    <source>
        <dbReference type="Proteomes" id="UP000443070"/>
    </source>
</evidence>
<dbReference type="Pfam" id="PF12392">
    <property type="entry name" value="DUF3656"/>
    <property type="match status" value="1"/>
</dbReference>
<dbReference type="RefSeq" id="WP_155163959.1">
    <property type="nucleotide sequence ID" value="NZ_CAUDCT010000003.1"/>
</dbReference>